<dbReference type="AlphaFoldDB" id="A0A381Y579"/>
<evidence type="ECO:0000256" key="2">
    <source>
        <dbReference type="ARBA" id="ARBA00022723"/>
    </source>
</evidence>
<dbReference type="GO" id="GO:0005506">
    <property type="term" value="F:iron ion binding"/>
    <property type="evidence" value="ECO:0007669"/>
    <property type="project" value="InterPro"/>
</dbReference>
<dbReference type="CDD" id="cd03479">
    <property type="entry name" value="Rieske_RO_Alpha_PhDO_like"/>
    <property type="match status" value="1"/>
</dbReference>
<evidence type="ECO:0000256" key="3">
    <source>
        <dbReference type="ARBA" id="ARBA00023002"/>
    </source>
</evidence>
<evidence type="ECO:0000256" key="5">
    <source>
        <dbReference type="ARBA" id="ARBA00023014"/>
    </source>
</evidence>
<feature type="non-terminal residue" evidence="7">
    <location>
        <position position="256"/>
    </location>
</feature>
<dbReference type="InterPro" id="IPR017941">
    <property type="entry name" value="Rieske_2Fe-2S"/>
</dbReference>
<evidence type="ECO:0000256" key="4">
    <source>
        <dbReference type="ARBA" id="ARBA00023004"/>
    </source>
</evidence>
<evidence type="ECO:0000259" key="6">
    <source>
        <dbReference type="PROSITE" id="PS51296"/>
    </source>
</evidence>
<dbReference type="InterPro" id="IPR036922">
    <property type="entry name" value="Rieske_2Fe-2S_sf"/>
</dbReference>
<accession>A0A381Y579</accession>
<keyword evidence="3" id="KW-0560">Oxidoreductase</keyword>
<keyword evidence="2" id="KW-0479">Metal-binding</keyword>
<gene>
    <name evidence="7" type="ORF">METZ01_LOCUS125120</name>
</gene>
<reference evidence="7" key="1">
    <citation type="submission" date="2018-05" db="EMBL/GenBank/DDBJ databases">
        <authorList>
            <person name="Lanie J.A."/>
            <person name="Ng W.-L."/>
            <person name="Kazmierczak K.M."/>
            <person name="Andrzejewski T.M."/>
            <person name="Davidsen T.M."/>
            <person name="Wayne K.J."/>
            <person name="Tettelin H."/>
            <person name="Glass J.I."/>
            <person name="Rusch D."/>
            <person name="Podicherti R."/>
            <person name="Tsui H.-C.T."/>
            <person name="Winkler M.E."/>
        </authorList>
    </citation>
    <scope>NUCLEOTIDE SEQUENCE</scope>
</reference>
<feature type="domain" description="Rieske" evidence="6">
    <location>
        <begin position="19"/>
        <end position="126"/>
    </location>
</feature>
<dbReference type="InterPro" id="IPR045623">
    <property type="entry name" value="LigXa_C"/>
</dbReference>
<organism evidence="7">
    <name type="scientific">marine metagenome</name>
    <dbReference type="NCBI Taxonomy" id="408172"/>
    <lineage>
        <taxon>unclassified sequences</taxon>
        <taxon>metagenomes</taxon>
        <taxon>ecological metagenomes</taxon>
    </lineage>
</organism>
<dbReference type="InterPro" id="IPR050584">
    <property type="entry name" value="Cholesterol_7-desaturase"/>
</dbReference>
<dbReference type="EMBL" id="UINC01017434">
    <property type="protein sequence ID" value="SVA72266.1"/>
    <property type="molecule type" value="Genomic_DNA"/>
</dbReference>
<evidence type="ECO:0000256" key="1">
    <source>
        <dbReference type="ARBA" id="ARBA00022714"/>
    </source>
</evidence>
<name>A0A381Y579_9ZZZZ</name>
<keyword evidence="1" id="KW-0001">2Fe-2S</keyword>
<dbReference type="GO" id="GO:0051537">
    <property type="term" value="F:2 iron, 2 sulfur cluster binding"/>
    <property type="evidence" value="ECO:0007669"/>
    <property type="project" value="UniProtKB-KW"/>
</dbReference>
<dbReference type="Gene3D" id="2.102.10.10">
    <property type="entry name" value="Rieske [2Fe-2S] iron-sulphur domain"/>
    <property type="match status" value="1"/>
</dbReference>
<dbReference type="SUPFAM" id="SSF50022">
    <property type="entry name" value="ISP domain"/>
    <property type="match status" value="1"/>
</dbReference>
<dbReference type="SUPFAM" id="SSF55961">
    <property type="entry name" value="Bet v1-like"/>
    <property type="match status" value="1"/>
</dbReference>
<dbReference type="InterPro" id="IPR015881">
    <property type="entry name" value="ARHD_Rieske_2Fe_2S"/>
</dbReference>
<keyword evidence="5" id="KW-0411">Iron-sulfur</keyword>
<dbReference type="GO" id="GO:0016491">
    <property type="term" value="F:oxidoreductase activity"/>
    <property type="evidence" value="ECO:0007669"/>
    <property type="project" value="UniProtKB-KW"/>
</dbReference>
<dbReference type="PROSITE" id="PS00570">
    <property type="entry name" value="RING_HYDROXYL_ALPHA"/>
    <property type="match status" value="1"/>
</dbReference>
<evidence type="ECO:0000313" key="7">
    <source>
        <dbReference type="EMBL" id="SVA72266.1"/>
    </source>
</evidence>
<dbReference type="PANTHER" id="PTHR21266">
    <property type="entry name" value="IRON-SULFUR DOMAIN CONTAINING PROTEIN"/>
    <property type="match status" value="1"/>
</dbReference>
<dbReference type="Pfam" id="PF19301">
    <property type="entry name" value="LigXa_C"/>
    <property type="match status" value="1"/>
</dbReference>
<protein>
    <recommendedName>
        <fullName evidence="6">Rieske domain-containing protein</fullName>
    </recommendedName>
</protein>
<sequence>MLTQVGPGTAMGELMREYWIPALMSSELPAPDSDPVRVRLLGENLIAFRDTNGGVGIMDNFCPHRRASLFFGRNEECGLRCVYHGWKFDVEGNCVDMPSEPAESNFKDKVKITAYRCQERNGIVWTYMGPRAEPPPLSSLEANMRPDRDYTVSTILRNCNWMQALEGDIDTAHLGFLHLGSADPKALVPGSTDYYTVNVRHPKYNVMDTDYGVTYAAFRPAEENSTYWRFANYLLPFYTQIPTGKLGLMVRFRAWV</sequence>
<dbReference type="PROSITE" id="PS51296">
    <property type="entry name" value="RIESKE"/>
    <property type="match status" value="1"/>
</dbReference>
<dbReference type="Pfam" id="PF00355">
    <property type="entry name" value="Rieske"/>
    <property type="match status" value="1"/>
</dbReference>
<dbReference type="PANTHER" id="PTHR21266:SF59">
    <property type="entry name" value="BLR4922 PROTEIN"/>
    <property type="match status" value="1"/>
</dbReference>
<proteinExistence type="predicted"/>
<keyword evidence="4" id="KW-0408">Iron</keyword>